<dbReference type="PROSITE" id="PS00136">
    <property type="entry name" value="SUBTILASE_ASP"/>
    <property type="match status" value="1"/>
</dbReference>
<name>A0ABU7RXJ0_9ACTN</name>
<dbReference type="PROSITE" id="PS51892">
    <property type="entry name" value="SUBTILASE"/>
    <property type="match status" value="1"/>
</dbReference>
<proteinExistence type="inferred from homology"/>
<evidence type="ECO:0000256" key="4">
    <source>
        <dbReference type="ARBA" id="ARBA00022670"/>
    </source>
</evidence>
<keyword evidence="15" id="KW-1185">Reference proteome</keyword>
<sequence>MPGRRIRLTLVGAVIAVSVPLISTGPAVAAPLLPPTALRALPGCDSNEQPPRPSSVVPWAQQRYAPDRLAPLATGKGITIAVIDSGVDKTNPQLRGKIQPGRDYLDVGLDGSRDCVGHGTGVASIIAAKAIDGMGLRGLAPDAKILPVRVSERRQVDGGEETGRTVTTPTFAESIRWAVQNGADVINLSVTFHRDDPLLRAAIEYALAEDVVVVAAAGNNFDKGNPRPYPAAYEGVIGVGSIGDDGKISPFSQRGDWVDLVAPGGNVTIATPERGHKIDNGTSFAAPYVAATAALIREYLPNLSARQVAERLVATADPSGGNQDTFGAGVLNPYRAVTDTAPPAGRPAVGGLPPHAEDPLELARAERRSVAQERALWVAGLAGTVAGLALLLAVVVPRGIRRGWRPAAPTTQSADPA</sequence>
<dbReference type="SUPFAM" id="SSF52743">
    <property type="entry name" value="Subtilisin-like"/>
    <property type="match status" value="1"/>
</dbReference>
<dbReference type="NCBIfam" id="TIGR03921">
    <property type="entry name" value="T7SS_mycosin"/>
    <property type="match status" value="1"/>
</dbReference>
<evidence type="ECO:0000259" key="13">
    <source>
        <dbReference type="Pfam" id="PF00082"/>
    </source>
</evidence>
<feature type="active site" description="Charge relay system" evidence="10">
    <location>
        <position position="283"/>
    </location>
</feature>
<reference evidence="14 15" key="1">
    <citation type="submission" date="2024-01" db="EMBL/GenBank/DDBJ databases">
        <title>Genome insights into Plantactinospora sonchi sp. nov.</title>
        <authorList>
            <person name="Wang L."/>
        </authorList>
    </citation>
    <scope>NUCLEOTIDE SEQUENCE [LARGE SCALE GENOMIC DNA]</scope>
    <source>
        <strain evidence="14 15">NEAU-QY2</strain>
    </source>
</reference>
<dbReference type="InterPro" id="IPR036852">
    <property type="entry name" value="Peptidase_S8/S53_dom_sf"/>
</dbReference>
<dbReference type="PRINTS" id="PR00723">
    <property type="entry name" value="SUBTILISIN"/>
</dbReference>
<evidence type="ECO:0000256" key="1">
    <source>
        <dbReference type="ARBA" id="ARBA00004162"/>
    </source>
</evidence>
<evidence type="ECO:0000256" key="6">
    <source>
        <dbReference type="ARBA" id="ARBA00022801"/>
    </source>
</evidence>
<dbReference type="Pfam" id="PF00082">
    <property type="entry name" value="Peptidase_S8"/>
    <property type="match status" value="1"/>
</dbReference>
<evidence type="ECO:0000256" key="8">
    <source>
        <dbReference type="ARBA" id="ARBA00022989"/>
    </source>
</evidence>
<evidence type="ECO:0000313" key="14">
    <source>
        <dbReference type="EMBL" id="MEE6261248.1"/>
    </source>
</evidence>
<dbReference type="InterPro" id="IPR023834">
    <property type="entry name" value="T7SS_pept_S8A_mycosin"/>
</dbReference>
<feature type="transmembrane region" description="Helical" evidence="12">
    <location>
        <begin position="375"/>
        <end position="396"/>
    </location>
</feature>
<keyword evidence="3" id="KW-1003">Cell membrane</keyword>
<dbReference type="InterPro" id="IPR023828">
    <property type="entry name" value="Peptidase_S8_Ser-AS"/>
</dbReference>
<feature type="domain" description="Peptidase S8/S53" evidence="13">
    <location>
        <begin position="75"/>
        <end position="329"/>
    </location>
</feature>
<comment type="similarity">
    <text evidence="2 10 11">Belongs to the peptidase S8 family.</text>
</comment>
<keyword evidence="9 12" id="KW-0472">Membrane</keyword>
<gene>
    <name evidence="14" type="primary">mycP</name>
    <name evidence="14" type="ORF">V1633_22455</name>
</gene>
<dbReference type="RefSeq" id="WP_331216354.1">
    <property type="nucleotide sequence ID" value="NZ_JAZGQK010000019.1"/>
</dbReference>
<dbReference type="GO" id="GO:0008233">
    <property type="term" value="F:peptidase activity"/>
    <property type="evidence" value="ECO:0007669"/>
    <property type="project" value="UniProtKB-KW"/>
</dbReference>
<keyword evidence="8 12" id="KW-1133">Transmembrane helix</keyword>
<dbReference type="GO" id="GO:0006508">
    <property type="term" value="P:proteolysis"/>
    <property type="evidence" value="ECO:0007669"/>
    <property type="project" value="UniProtKB-KW"/>
</dbReference>
<organism evidence="14 15">
    <name type="scientific">Plantactinospora sonchi</name>
    <dbReference type="NCBI Taxonomy" id="1544735"/>
    <lineage>
        <taxon>Bacteria</taxon>
        <taxon>Bacillati</taxon>
        <taxon>Actinomycetota</taxon>
        <taxon>Actinomycetes</taxon>
        <taxon>Micromonosporales</taxon>
        <taxon>Micromonosporaceae</taxon>
        <taxon>Plantactinospora</taxon>
    </lineage>
</organism>
<keyword evidence="6 10" id="KW-0378">Hydrolase</keyword>
<protein>
    <submittedName>
        <fullName evidence="14">Type VII secretion-associated serine protease mycosin</fullName>
    </submittedName>
</protein>
<dbReference type="PANTHER" id="PTHR43806:SF11">
    <property type="entry name" value="CEREVISIN-RELATED"/>
    <property type="match status" value="1"/>
</dbReference>
<evidence type="ECO:0000256" key="3">
    <source>
        <dbReference type="ARBA" id="ARBA00022475"/>
    </source>
</evidence>
<dbReference type="PROSITE" id="PS00137">
    <property type="entry name" value="SUBTILASE_HIS"/>
    <property type="match status" value="1"/>
</dbReference>
<dbReference type="Gene3D" id="3.40.50.200">
    <property type="entry name" value="Peptidase S8/S53 domain"/>
    <property type="match status" value="1"/>
</dbReference>
<dbReference type="InterPro" id="IPR022398">
    <property type="entry name" value="Peptidase_S8_His-AS"/>
</dbReference>
<dbReference type="InterPro" id="IPR023827">
    <property type="entry name" value="Peptidase_S8_Asp-AS"/>
</dbReference>
<keyword evidence="4 10" id="KW-0645">Protease</keyword>
<dbReference type="InterPro" id="IPR000209">
    <property type="entry name" value="Peptidase_S8/S53_dom"/>
</dbReference>
<keyword evidence="5 12" id="KW-0812">Transmembrane</keyword>
<evidence type="ECO:0000256" key="2">
    <source>
        <dbReference type="ARBA" id="ARBA00011073"/>
    </source>
</evidence>
<dbReference type="PROSITE" id="PS00138">
    <property type="entry name" value="SUBTILASE_SER"/>
    <property type="match status" value="1"/>
</dbReference>
<keyword evidence="7 10" id="KW-0720">Serine protease</keyword>
<evidence type="ECO:0000256" key="7">
    <source>
        <dbReference type="ARBA" id="ARBA00022825"/>
    </source>
</evidence>
<comment type="caution">
    <text evidence="14">The sequence shown here is derived from an EMBL/GenBank/DDBJ whole genome shotgun (WGS) entry which is preliminary data.</text>
</comment>
<evidence type="ECO:0000256" key="11">
    <source>
        <dbReference type="RuleBase" id="RU003355"/>
    </source>
</evidence>
<evidence type="ECO:0000256" key="9">
    <source>
        <dbReference type="ARBA" id="ARBA00023136"/>
    </source>
</evidence>
<dbReference type="Proteomes" id="UP001332243">
    <property type="component" value="Unassembled WGS sequence"/>
</dbReference>
<dbReference type="EMBL" id="JAZGQK010000019">
    <property type="protein sequence ID" value="MEE6261248.1"/>
    <property type="molecule type" value="Genomic_DNA"/>
</dbReference>
<evidence type="ECO:0000256" key="5">
    <source>
        <dbReference type="ARBA" id="ARBA00022692"/>
    </source>
</evidence>
<comment type="subcellular location">
    <subcellularLocation>
        <location evidence="1">Cell membrane</location>
        <topology evidence="1">Single-pass membrane protein</topology>
    </subcellularLocation>
</comment>
<evidence type="ECO:0000256" key="10">
    <source>
        <dbReference type="PROSITE-ProRule" id="PRU01240"/>
    </source>
</evidence>
<feature type="active site" description="Charge relay system" evidence="10">
    <location>
        <position position="118"/>
    </location>
</feature>
<dbReference type="InterPro" id="IPR015500">
    <property type="entry name" value="Peptidase_S8_subtilisin-rel"/>
</dbReference>
<feature type="active site" description="Charge relay system" evidence="10">
    <location>
        <position position="84"/>
    </location>
</feature>
<dbReference type="InterPro" id="IPR050131">
    <property type="entry name" value="Peptidase_S8_subtilisin-like"/>
</dbReference>
<accession>A0ABU7RXJ0</accession>
<dbReference type="PANTHER" id="PTHR43806">
    <property type="entry name" value="PEPTIDASE S8"/>
    <property type="match status" value="1"/>
</dbReference>
<evidence type="ECO:0000313" key="15">
    <source>
        <dbReference type="Proteomes" id="UP001332243"/>
    </source>
</evidence>
<evidence type="ECO:0000256" key="12">
    <source>
        <dbReference type="SAM" id="Phobius"/>
    </source>
</evidence>